<dbReference type="RefSeq" id="WP_317980586.1">
    <property type="nucleotide sequence ID" value="NZ_BTCL01000010.1"/>
</dbReference>
<accession>A0ABQ6NPI6</accession>
<dbReference type="PANTHER" id="PTHR35010">
    <property type="entry name" value="BLL4672 PROTEIN-RELATED"/>
    <property type="match status" value="1"/>
</dbReference>
<name>A0ABQ6NPI6_9BACL</name>
<organism evidence="2 3">
    <name type="scientific">Paenibacillus glycanilyticus</name>
    <dbReference type="NCBI Taxonomy" id="126569"/>
    <lineage>
        <taxon>Bacteria</taxon>
        <taxon>Bacillati</taxon>
        <taxon>Bacillota</taxon>
        <taxon>Bacilli</taxon>
        <taxon>Bacillales</taxon>
        <taxon>Paenibacillaceae</taxon>
        <taxon>Paenibacillus</taxon>
    </lineage>
</organism>
<keyword evidence="3" id="KW-1185">Reference proteome</keyword>
<dbReference type="Pfam" id="PF13560">
    <property type="entry name" value="HTH_31"/>
    <property type="match status" value="1"/>
</dbReference>
<evidence type="ECO:0000259" key="1">
    <source>
        <dbReference type="SMART" id="SM00530"/>
    </source>
</evidence>
<comment type="caution">
    <text evidence="2">The sequence shown here is derived from an EMBL/GenBank/DDBJ whole genome shotgun (WGS) entry which is preliminary data.</text>
</comment>
<dbReference type="EMBL" id="BTCL01000010">
    <property type="protein sequence ID" value="GMK46132.1"/>
    <property type="molecule type" value="Genomic_DNA"/>
</dbReference>
<evidence type="ECO:0000313" key="3">
    <source>
        <dbReference type="Proteomes" id="UP001285921"/>
    </source>
</evidence>
<reference evidence="2 3" key="1">
    <citation type="submission" date="2023-05" db="EMBL/GenBank/DDBJ databases">
        <title>Draft genome of Paenibacillus sp. CCS26.</title>
        <authorList>
            <person name="Akita H."/>
            <person name="Shinto Y."/>
            <person name="Kimura Z."/>
        </authorList>
    </citation>
    <scope>NUCLEOTIDE SEQUENCE [LARGE SCALE GENOMIC DNA]</scope>
    <source>
        <strain evidence="2 3">CCS26</strain>
    </source>
</reference>
<dbReference type="InterPro" id="IPR010982">
    <property type="entry name" value="Lambda_DNA-bd_dom_sf"/>
</dbReference>
<protein>
    <submittedName>
        <fullName evidence="2">Transcriptional regulator</fullName>
    </submittedName>
</protein>
<dbReference type="InterPro" id="IPR001387">
    <property type="entry name" value="Cro/C1-type_HTH"/>
</dbReference>
<proteinExistence type="predicted"/>
<dbReference type="InterPro" id="IPR041413">
    <property type="entry name" value="MLTR_LBD"/>
</dbReference>
<dbReference type="SMART" id="SM00530">
    <property type="entry name" value="HTH_XRE"/>
    <property type="match status" value="1"/>
</dbReference>
<dbReference type="CDD" id="cd00093">
    <property type="entry name" value="HTH_XRE"/>
    <property type="match status" value="1"/>
</dbReference>
<sequence length="275" mass="31076">MDKQKAVLLGQFLKSRREKMNPAEAGLPSGYGKRRTPGLRREEVAQLAHVSTTWYTWLEQGRAAAPSRQVLDSVAQALKLSKNEHLHMLHLANLELPNPSPAVNQLSPDINKLIDQLPYPAFVATDRTEVLSWNDAACRIIFDFPSVPAEDRCMAWLTFMNENLRRSLPDWEEYAQYTAGVLRGRYEKNLNDLAFRKLIDRLIGASPEFLALWSTHDIMDKTIKTIRLHHPVAGLLTFNINTFSQINGNGSAHCCVYVPVEGTGTQENMQHLLNS</sequence>
<dbReference type="Gene3D" id="3.30.450.180">
    <property type="match status" value="1"/>
</dbReference>
<dbReference type="Proteomes" id="UP001285921">
    <property type="component" value="Unassembled WGS sequence"/>
</dbReference>
<evidence type="ECO:0000313" key="2">
    <source>
        <dbReference type="EMBL" id="GMK46132.1"/>
    </source>
</evidence>
<dbReference type="Pfam" id="PF17765">
    <property type="entry name" value="MLTR_LBD"/>
    <property type="match status" value="1"/>
</dbReference>
<gene>
    <name evidence="2" type="ORF">PghCCS26_32600</name>
</gene>
<dbReference type="Gene3D" id="1.10.260.40">
    <property type="entry name" value="lambda repressor-like DNA-binding domains"/>
    <property type="match status" value="1"/>
</dbReference>
<feature type="domain" description="HTH cro/C1-type" evidence="1">
    <location>
        <begin position="12"/>
        <end position="85"/>
    </location>
</feature>
<dbReference type="SUPFAM" id="SSF47413">
    <property type="entry name" value="lambda repressor-like DNA-binding domains"/>
    <property type="match status" value="1"/>
</dbReference>